<keyword evidence="3" id="KW-1185">Reference proteome</keyword>
<dbReference type="InterPro" id="IPR048366">
    <property type="entry name" value="TNP-like_GBD"/>
</dbReference>
<evidence type="ECO:0000313" key="2">
    <source>
        <dbReference type="EMBL" id="CAF3044485.1"/>
    </source>
</evidence>
<protein>
    <submittedName>
        <fullName evidence="2">(salmon louse) hypothetical protein</fullName>
    </submittedName>
</protein>
<feature type="domain" description="Transposable element P transposase-like GTP-binding insertion" evidence="1">
    <location>
        <begin position="18"/>
        <end position="106"/>
    </location>
</feature>
<proteinExistence type="predicted"/>
<dbReference type="Pfam" id="PF21788">
    <property type="entry name" value="TNP-like_GBD"/>
    <property type="match status" value="1"/>
</dbReference>
<accession>A0A7R8D6U3</accession>
<dbReference type="AlphaFoldDB" id="A0A7R8D6U3"/>
<sequence>MPKTKATSSGYILSTYKLPSSTISLKPFQDLLLFQRDRELKLKPRLSSKSINLQKFEKMKVSFASHLLCHATGSEIRFLVDKFGYTESYLTAAWFYEQVGNWFDLMT</sequence>
<reference evidence="2" key="1">
    <citation type="submission" date="2021-02" db="EMBL/GenBank/DDBJ databases">
        <authorList>
            <person name="Bekaert M."/>
        </authorList>
    </citation>
    <scope>NUCLEOTIDE SEQUENCE</scope>
    <source>
        <strain evidence="2">IoA-00</strain>
    </source>
</reference>
<evidence type="ECO:0000313" key="3">
    <source>
        <dbReference type="Proteomes" id="UP000675881"/>
    </source>
</evidence>
<evidence type="ECO:0000259" key="1">
    <source>
        <dbReference type="Pfam" id="PF21788"/>
    </source>
</evidence>
<name>A0A7R8D6U3_LEPSM</name>
<organism evidence="2 3">
    <name type="scientific">Lepeophtheirus salmonis</name>
    <name type="common">Salmon louse</name>
    <name type="synonym">Caligus salmonis</name>
    <dbReference type="NCBI Taxonomy" id="72036"/>
    <lineage>
        <taxon>Eukaryota</taxon>
        <taxon>Metazoa</taxon>
        <taxon>Ecdysozoa</taxon>
        <taxon>Arthropoda</taxon>
        <taxon>Crustacea</taxon>
        <taxon>Multicrustacea</taxon>
        <taxon>Hexanauplia</taxon>
        <taxon>Copepoda</taxon>
        <taxon>Siphonostomatoida</taxon>
        <taxon>Caligidae</taxon>
        <taxon>Lepeophtheirus</taxon>
    </lineage>
</organism>
<gene>
    <name evidence="2" type="ORF">LSAA_14765</name>
</gene>
<dbReference type="EMBL" id="HG994588">
    <property type="protein sequence ID" value="CAF3044485.1"/>
    <property type="molecule type" value="Genomic_DNA"/>
</dbReference>
<dbReference type="Proteomes" id="UP000675881">
    <property type="component" value="Chromosome 9"/>
</dbReference>